<dbReference type="RefSeq" id="WP_097945276.1">
    <property type="nucleotide sequence ID" value="NZ_BLKS01000001.1"/>
</dbReference>
<dbReference type="EMBL" id="PDCP01000148">
    <property type="protein sequence ID" value="PEG33101.1"/>
    <property type="molecule type" value="Genomic_DNA"/>
</dbReference>
<evidence type="ECO:0000313" key="5">
    <source>
        <dbReference type="EMBL" id="GFG52312.1"/>
    </source>
</evidence>
<dbReference type="CDD" id="cd22338">
    <property type="entry name" value="NaeI-like"/>
    <property type="match status" value="1"/>
</dbReference>
<keyword evidence="3" id="KW-0378">Hydrolase</keyword>
<gene>
    <name evidence="6" type="ORF">CQY20_32575</name>
    <name evidence="5" type="ORF">MAGR_37530</name>
</gene>
<dbReference type="InterPro" id="IPR011335">
    <property type="entry name" value="Restrct_endonuc-II-like"/>
</dbReference>
<dbReference type="Proteomes" id="UP000465302">
    <property type="component" value="Unassembled WGS sequence"/>
</dbReference>
<comment type="caution">
    <text evidence="6">The sequence shown here is derived from an EMBL/GenBank/DDBJ whole genome shotgun (WGS) entry which is preliminary data.</text>
</comment>
<dbReference type="InterPro" id="IPR037057">
    <property type="entry name" value="DNA_rep_MutH/T2_RE_sf"/>
</dbReference>
<evidence type="ECO:0000313" key="7">
    <source>
        <dbReference type="Proteomes" id="UP000220914"/>
    </source>
</evidence>
<evidence type="ECO:0000259" key="4">
    <source>
        <dbReference type="Pfam" id="PF09126"/>
    </source>
</evidence>
<keyword evidence="1" id="KW-0540">Nuclease</keyword>
<dbReference type="Gene3D" id="1.10.10.10">
    <property type="entry name" value="Winged helix-like DNA-binding domain superfamily/Winged helix DNA-binding domain"/>
    <property type="match status" value="1"/>
</dbReference>
<keyword evidence="7" id="KW-1185">Reference proteome</keyword>
<dbReference type="GO" id="GO:0009307">
    <property type="term" value="P:DNA restriction-modification system"/>
    <property type="evidence" value="ECO:0007669"/>
    <property type="project" value="InterPro"/>
</dbReference>
<reference evidence="5 8" key="2">
    <citation type="journal article" date="2019" name="Emerg. Microbes Infect.">
        <title>Comprehensive subspecies identification of 175 nontuberculous mycobacteria species based on 7547 genomic profiles.</title>
        <authorList>
            <person name="Matsumoto Y."/>
            <person name="Kinjo T."/>
            <person name="Motooka D."/>
            <person name="Nabeya D."/>
            <person name="Jung N."/>
            <person name="Uechi K."/>
            <person name="Horii T."/>
            <person name="Iida T."/>
            <person name="Fujita J."/>
            <person name="Nakamura S."/>
        </authorList>
    </citation>
    <scope>NUCLEOTIDE SEQUENCE [LARGE SCALE GENOMIC DNA]</scope>
    <source>
        <strain evidence="5 8">JCM 6377</strain>
    </source>
</reference>
<proteinExistence type="predicted"/>
<dbReference type="OrthoDB" id="9179812at2"/>
<evidence type="ECO:0000256" key="1">
    <source>
        <dbReference type="ARBA" id="ARBA00022722"/>
    </source>
</evidence>
<organism evidence="6 7">
    <name type="scientific">Mycolicibacterium agri</name>
    <name type="common">Mycobacterium agri</name>
    <dbReference type="NCBI Taxonomy" id="36811"/>
    <lineage>
        <taxon>Bacteria</taxon>
        <taxon>Bacillati</taxon>
        <taxon>Actinomycetota</taxon>
        <taxon>Actinomycetes</taxon>
        <taxon>Mycobacteriales</taxon>
        <taxon>Mycobacteriaceae</taxon>
        <taxon>Mycolicibacterium</taxon>
    </lineage>
</organism>
<accession>A0A2A7MP35</accession>
<sequence length="322" mass="36009">MTQTSFDIALWPESSDDPALEAVVAALYRLDPTGDKVAAVLRETFDQLYDGQHTGRWKFEGLYKTEKTHMGTLVEINLHRAFDFDDGIDMDYRIAGVDVDCKYSSRPYGWELPPEVVGHLALLLHANESTASWHAGMLRIQPEHLTASNNRDSKKKLAASARANIHWLWRDHGRLPQNLFYRLDDETRNAIFAARAPRGNQHGQARLNELFRRVQGQVIRRAEVATVGQQDDFMKRARNNGGSRTYLRREGILVLGHQDDDPLVAKALGLPVPQKGELVAARVTRAKVGRTDPVAEIGGGGWALARPEDPVELAPEIPRGGR</sequence>
<dbReference type="AlphaFoldDB" id="A0A2A7MP35"/>
<evidence type="ECO:0000313" key="6">
    <source>
        <dbReference type="EMBL" id="PEG33101.1"/>
    </source>
</evidence>
<evidence type="ECO:0000256" key="3">
    <source>
        <dbReference type="ARBA" id="ARBA00022801"/>
    </source>
</evidence>
<evidence type="ECO:0000313" key="8">
    <source>
        <dbReference type="Proteomes" id="UP000465302"/>
    </source>
</evidence>
<keyword evidence="2 6" id="KW-0255">Endonuclease</keyword>
<dbReference type="SUPFAM" id="SSF52980">
    <property type="entry name" value="Restriction endonuclease-like"/>
    <property type="match status" value="1"/>
</dbReference>
<dbReference type="GO" id="GO:0003677">
    <property type="term" value="F:DNA binding"/>
    <property type="evidence" value="ECO:0007669"/>
    <property type="project" value="InterPro"/>
</dbReference>
<feature type="domain" description="Type II restriction enzyme NaeI" evidence="4">
    <location>
        <begin position="22"/>
        <end position="312"/>
    </location>
</feature>
<protein>
    <submittedName>
        <fullName evidence="6">Restriction endonuclease</fullName>
    </submittedName>
</protein>
<name>A0A2A7MP35_MYCAG</name>
<dbReference type="InterPro" id="IPR015210">
    <property type="entry name" value="NaeI"/>
</dbReference>
<dbReference type="GO" id="GO:0009036">
    <property type="term" value="F:type II site-specific deoxyribonuclease activity"/>
    <property type="evidence" value="ECO:0007669"/>
    <property type="project" value="InterPro"/>
</dbReference>
<reference evidence="5" key="3">
    <citation type="submission" date="2020-02" db="EMBL/GenBank/DDBJ databases">
        <authorList>
            <person name="Matsumoto Y."/>
            <person name="Motooka D."/>
            <person name="Nakamura S."/>
        </authorList>
    </citation>
    <scope>NUCLEOTIDE SEQUENCE</scope>
    <source>
        <strain evidence="5">JCM 6377</strain>
    </source>
</reference>
<dbReference type="Gene3D" id="3.40.600.10">
    <property type="entry name" value="DNA mismatch repair MutH/Restriction endonuclease, type II"/>
    <property type="match status" value="1"/>
</dbReference>
<evidence type="ECO:0000256" key="2">
    <source>
        <dbReference type="ARBA" id="ARBA00022759"/>
    </source>
</evidence>
<dbReference type="EMBL" id="BLKS01000001">
    <property type="protein sequence ID" value="GFG52312.1"/>
    <property type="molecule type" value="Genomic_DNA"/>
</dbReference>
<reference evidence="6 7" key="1">
    <citation type="submission" date="2017-10" db="EMBL/GenBank/DDBJ databases">
        <title>The new phylogeny of genus Mycobacterium.</title>
        <authorList>
            <person name="Tortoli E."/>
            <person name="Trovato A."/>
            <person name="Cirillo D.M."/>
        </authorList>
    </citation>
    <scope>NUCLEOTIDE SEQUENCE [LARGE SCALE GENOMIC DNA]</scope>
    <source>
        <strain evidence="6 7">CCUG37673</strain>
    </source>
</reference>
<dbReference type="InterPro" id="IPR036388">
    <property type="entry name" value="WH-like_DNA-bd_sf"/>
</dbReference>
<dbReference type="Pfam" id="PF09126">
    <property type="entry name" value="NaeI"/>
    <property type="match status" value="1"/>
</dbReference>
<dbReference type="Proteomes" id="UP000220914">
    <property type="component" value="Unassembled WGS sequence"/>
</dbReference>